<reference evidence="2" key="1">
    <citation type="submission" date="2020-09" db="EMBL/GenBank/DDBJ databases">
        <authorList>
            <person name="Kikuchi T."/>
        </authorList>
    </citation>
    <scope>NUCLEOTIDE SEQUENCE</scope>
    <source>
        <strain evidence="2">SH1</strain>
    </source>
</reference>
<accession>A0A811KWU1</accession>
<dbReference type="Proteomes" id="UP000783686">
    <property type="component" value="Unassembled WGS sequence"/>
</dbReference>
<dbReference type="EMBL" id="CAJFCW020000004">
    <property type="protein sequence ID" value="CAG9112457.1"/>
    <property type="molecule type" value="Genomic_DNA"/>
</dbReference>
<name>A0A811KWU1_9BILA</name>
<feature type="region of interest" description="Disordered" evidence="1">
    <location>
        <begin position="1"/>
        <end position="24"/>
    </location>
</feature>
<dbReference type="EMBL" id="CAJFDH010000004">
    <property type="protein sequence ID" value="CAD5219354.1"/>
    <property type="molecule type" value="Genomic_DNA"/>
</dbReference>
<dbReference type="SUPFAM" id="SSF48403">
    <property type="entry name" value="Ankyrin repeat"/>
    <property type="match status" value="1"/>
</dbReference>
<evidence type="ECO:0000313" key="2">
    <source>
        <dbReference type="EMBL" id="CAD5219354.1"/>
    </source>
</evidence>
<sequence>MAIKEDEEESRNSPQGLSVQESDDAELPAILPYIQNLQEKISKMTEVITQKQQLLTETASKLEASNALNDTINNFECEMGEYINYLLDKSHITDDVAAPDEPGSSLVQFMENDKKENQTQLLLAVKNGNLEKIQELGNEDVDKTWSDALFLAFQNGHTEIVDHIIPTHQAKLTINLQEYCHYFSQLKDKILINKCRAALKAVINAELPDN</sequence>
<proteinExistence type="predicted"/>
<dbReference type="Proteomes" id="UP000614601">
    <property type="component" value="Unassembled WGS sequence"/>
</dbReference>
<dbReference type="Gene3D" id="1.25.40.20">
    <property type="entry name" value="Ankyrin repeat-containing domain"/>
    <property type="match status" value="1"/>
</dbReference>
<gene>
    <name evidence="2" type="ORF">BOKJ2_LOCUS8402</name>
</gene>
<comment type="caution">
    <text evidence="2">The sequence shown here is derived from an EMBL/GenBank/DDBJ whole genome shotgun (WGS) entry which is preliminary data.</text>
</comment>
<dbReference type="InterPro" id="IPR036770">
    <property type="entry name" value="Ankyrin_rpt-contain_sf"/>
</dbReference>
<evidence type="ECO:0008006" key="4">
    <source>
        <dbReference type="Google" id="ProtNLM"/>
    </source>
</evidence>
<keyword evidence="3" id="KW-1185">Reference proteome</keyword>
<protein>
    <recommendedName>
        <fullName evidence="4">ANK_REP_REGION domain-containing protein</fullName>
    </recommendedName>
</protein>
<evidence type="ECO:0000313" key="3">
    <source>
        <dbReference type="Proteomes" id="UP000614601"/>
    </source>
</evidence>
<organism evidence="2 3">
    <name type="scientific">Bursaphelenchus okinawaensis</name>
    <dbReference type="NCBI Taxonomy" id="465554"/>
    <lineage>
        <taxon>Eukaryota</taxon>
        <taxon>Metazoa</taxon>
        <taxon>Ecdysozoa</taxon>
        <taxon>Nematoda</taxon>
        <taxon>Chromadorea</taxon>
        <taxon>Rhabditida</taxon>
        <taxon>Tylenchina</taxon>
        <taxon>Tylenchomorpha</taxon>
        <taxon>Aphelenchoidea</taxon>
        <taxon>Aphelenchoididae</taxon>
        <taxon>Bursaphelenchus</taxon>
    </lineage>
</organism>
<dbReference type="OrthoDB" id="5802546at2759"/>
<dbReference type="AlphaFoldDB" id="A0A811KWU1"/>
<evidence type="ECO:0000256" key="1">
    <source>
        <dbReference type="SAM" id="MobiDB-lite"/>
    </source>
</evidence>